<sequence length="79" mass="8846">MAAAKLSLFLLLLLRLVCILFLVAVAAEARIHKQEEILSKENRTRVEEGGGFYAPTFRSMLPKGRLPSSGPSRRINDYD</sequence>
<evidence type="ECO:0000313" key="4">
    <source>
        <dbReference type="Proteomes" id="UP000015453"/>
    </source>
</evidence>
<evidence type="ECO:0000256" key="1">
    <source>
        <dbReference type="SAM" id="MobiDB-lite"/>
    </source>
</evidence>
<keyword evidence="4" id="KW-1185">Reference proteome</keyword>
<proteinExistence type="predicted"/>
<reference evidence="3 4" key="1">
    <citation type="journal article" date="2013" name="BMC Genomics">
        <title>The miniature genome of a carnivorous plant Genlisea aurea contains a low number of genes and short non-coding sequences.</title>
        <authorList>
            <person name="Leushkin E.V."/>
            <person name="Sutormin R.A."/>
            <person name="Nabieva E.R."/>
            <person name="Penin A.A."/>
            <person name="Kondrashov A.S."/>
            <person name="Logacheva M.D."/>
        </authorList>
    </citation>
    <scope>NUCLEOTIDE SEQUENCE [LARGE SCALE GENOMIC DNA]</scope>
</reference>
<name>S8DMQ8_9LAMI</name>
<evidence type="ECO:0000313" key="3">
    <source>
        <dbReference type="EMBL" id="EPS60942.1"/>
    </source>
</evidence>
<organism evidence="3 4">
    <name type="scientific">Genlisea aurea</name>
    <dbReference type="NCBI Taxonomy" id="192259"/>
    <lineage>
        <taxon>Eukaryota</taxon>
        <taxon>Viridiplantae</taxon>
        <taxon>Streptophyta</taxon>
        <taxon>Embryophyta</taxon>
        <taxon>Tracheophyta</taxon>
        <taxon>Spermatophyta</taxon>
        <taxon>Magnoliopsida</taxon>
        <taxon>eudicotyledons</taxon>
        <taxon>Gunneridae</taxon>
        <taxon>Pentapetalae</taxon>
        <taxon>asterids</taxon>
        <taxon>lamiids</taxon>
        <taxon>Lamiales</taxon>
        <taxon>Lentibulariaceae</taxon>
        <taxon>Genlisea</taxon>
    </lineage>
</organism>
<feature type="region of interest" description="Disordered" evidence="1">
    <location>
        <begin position="58"/>
        <end position="79"/>
    </location>
</feature>
<accession>S8DMQ8</accession>
<keyword evidence="2" id="KW-0732">Signal</keyword>
<feature type="chain" id="PRO_5004549736" evidence="2">
    <location>
        <begin position="30"/>
        <end position="79"/>
    </location>
</feature>
<dbReference type="Proteomes" id="UP000015453">
    <property type="component" value="Unassembled WGS sequence"/>
</dbReference>
<protein>
    <submittedName>
        <fullName evidence="3">Uncharacterized protein</fullName>
    </submittedName>
</protein>
<evidence type="ECO:0000256" key="2">
    <source>
        <dbReference type="SAM" id="SignalP"/>
    </source>
</evidence>
<feature type="signal peptide" evidence="2">
    <location>
        <begin position="1"/>
        <end position="29"/>
    </location>
</feature>
<comment type="caution">
    <text evidence="3">The sequence shown here is derived from an EMBL/GenBank/DDBJ whole genome shotgun (WGS) entry which is preliminary data.</text>
</comment>
<dbReference type="EMBL" id="AUSU01007193">
    <property type="protein sequence ID" value="EPS60942.1"/>
    <property type="molecule type" value="Genomic_DNA"/>
</dbReference>
<dbReference type="AlphaFoldDB" id="S8DMQ8"/>
<dbReference type="OrthoDB" id="914099at2759"/>
<gene>
    <name evidence="3" type="ORF">M569_13859</name>
</gene>